<feature type="non-terminal residue" evidence="2">
    <location>
        <position position="1"/>
    </location>
</feature>
<dbReference type="EMBL" id="JADFTS010000006">
    <property type="protein sequence ID" value="KAF9601795.1"/>
    <property type="molecule type" value="Genomic_DNA"/>
</dbReference>
<dbReference type="AlphaFoldDB" id="A0A835LNR5"/>
<dbReference type="Proteomes" id="UP000631114">
    <property type="component" value="Unassembled WGS sequence"/>
</dbReference>
<evidence type="ECO:0000256" key="1">
    <source>
        <dbReference type="SAM" id="SignalP"/>
    </source>
</evidence>
<keyword evidence="3" id="KW-1185">Reference proteome</keyword>
<accession>A0A835LNR5</accession>
<proteinExistence type="predicted"/>
<evidence type="ECO:0000313" key="2">
    <source>
        <dbReference type="EMBL" id="KAF9601795.1"/>
    </source>
</evidence>
<sequence>MHFILLLMLLLLECSSFEVVALSRSKVRTLPGYPGLLPFQLETGEEIDSRDRLLVFIIHRHRELQKNTDTTKPLIHSPTTAAGRSCVEQGFSRLGFGKGWKKGSTHEIRIVLER</sequence>
<organism evidence="2 3">
    <name type="scientific">Coptis chinensis</name>
    <dbReference type="NCBI Taxonomy" id="261450"/>
    <lineage>
        <taxon>Eukaryota</taxon>
        <taxon>Viridiplantae</taxon>
        <taxon>Streptophyta</taxon>
        <taxon>Embryophyta</taxon>
        <taxon>Tracheophyta</taxon>
        <taxon>Spermatophyta</taxon>
        <taxon>Magnoliopsida</taxon>
        <taxon>Ranunculales</taxon>
        <taxon>Ranunculaceae</taxon>
        <taxon>Coptidoideae</taxon>
        <taxon>Coptis</taxon>
    </lineage>
</organism>
<evidence type="ECO:0000313" key="3">
    <source>
        <dbReference type="Proteomes" id="UP000631114"/>
    </source>
</evidence>
<comment type="caution">
    <text evidence="2">The sequence shown here is derived from an EMBL/GenBank/DDBJ whole genome shotgun (WGS) entry which is preliminary data.</text>
</comment>
<feature type="chain" id="PRO_5032966425" evidence="1">
    <location>
        <begin position="17"/>
        <end position="114"/>
    </location>
</feature>
<gene>
    <name evidence="2" type="ORF">IFM89_023326</name>
</gene>
<keyword evidence="1" id="KW-0732">Signal</keyword>
<feature type="signal peptide" evidence="1">
    <location>
        <begin position="1"/>
        <end position="16"/>
    </location>
</feature>
<dbReference type="OrthoDB" id="443318at2759"/>
<reference evidence="2 3" key="1">
    <citation type="submission" date="2020-10" db="EMBL/GenBank/DDBJ databases">
        <title>The Coptis chinensis genome and diversification of protoberbering-type alkaloids.</title>
        <authorList>
            <person name="Wang B."/>
            <person name="Shu S."/>
            <person name="Song C."/>
            <person name="Liu Y."/>
        </authorList>
    </citation>
    <scope>NUCLEOTIDE SEQUENCE [LARGE SCALE GENOMIC DNA]</scope>
    <source>
        <strain evidence="2">HL-2020</strain>
        <tissue evidence="2">Leaf</tissue>
    </source>
</reference>
<protein>
    <submittedName>
        <fullName evidence="2">Uncharacterized protein</fullName>
    </submittedName>
</protein>
<name>A0A835LNR5_9MAGN</name>